<dbReference type="eggNOG" id="COG1506">
    <property type="taxonomic scope" value="Bacteria"/>
</dbReference>
<keyword evidence="4" id="KW-0378">Hydrolase</keyword>
<dbReference type="EMBL" id="CP000302">
    <property type="protein sequence ID" value="ABE56263.1"/>
    <property type="molecule type" value="Genomic_DNA"/>
</dbReference>
<keyword evidence="1" id="KW-0732">Signal</keyword>
<evidence type="ECO:0000313" key="4">
    <source>
        <dbReference type="EMBL" id="ABE56263.1"/>
    </source>
</evidence>
<dbReference type="Gene3D" id="2.140.10.30">
    <property type="entry name" value="Dipeptidylpeptidase IV, N-terminal domain"/>
    <property type="match status" value="1"/>
</dbReference>
<dbReference type="InterPro" id="IPR029058">
    <property type="entry name" value="AB_hydrolase_fold"/>
</dbReference>
<dbReference type="GO" id="GO:0008239">
    <property type="term" value="F:dipeptidyl-peptidase activity"/>
    <property type="evidence" value="ECO:0007669"/>
    <property type="project" value="UniProtKB-EC"/>
</dbReference>
<dbReference type="HOGENOM" id="CLU_006105_2_1_6"/>
<dbReference type="GO" id="GO:0008236">
    <property type="term" value="F:serine-type peptidase activity"/>
    <property type="evidence" value="ECO:0007669"/>
    <property type="project" value="InterPro"/>
</dbReference>
<feature type="signal peptide" evidence="1">
    <location>
        <begin position="1"/>
        <end position="29"/>
    </location>
</feature>
<dbReference type="PANTHER" id="PTHR11731:SF193">
    <property type="entry name" value="DIPEPTIDYL PEPTIDASE 9"/>
    <property type="match status" value="1"/>
</dbReference>
<dbReference type="RefSeq" id="WP_011497411.1">
    <property type="nucleotide sequence ID" value="NC_007954.1"/>
</dbReference>
<dbReference type="STRING" id="318161.Sden_2985"/>
<reference evidence="4 5" key="1">
    <citation type="submission" date="2006-03" db="EMBL/GenBank/DDBJ databases">
        <title>Complete sequence of Shewanella denitrificans OS217.</title>
        <authorList>
            <consortium name="US DOE Joint Genome Institute"/>
            <person name="Copeland A."/>
            <person name="Lucas S."/>
            <person name="Lapidus A."/>
            <person name="Barry K."/>
            <person name="Detter J.C."/>
            <person name="Glavina del Rio T."/>
            <person name="Hammon N."/>
            <person name="Israni S."/>
            <person name="Dalin E."/>
            <person name="Tice H."/>
            <person name="Pitluck S."/>
            <person name="Brettin T."/>
            <person name="Bruce D."/>
            <person name="Han C."/>
            <person name="Tapia R."/>
            <person name="Gilna P."/>
            <person name="Kiss H."/>
            <person name="Schmutz J."/>
            <person name="Larimer F."/>
            <person name="Land M."/>
            <person name="Hauser L."/>
            <person name="Kyrpides N."/>
            <person name="Lykidis A."/>
            <person name="Richardson P."/>
        </authorList>
    </citation>
    <scope>NUCLEOTIDE SEQUENCE [LARGE SCALE GENOMIC DNA]</scope>
    <source>
        <strain evidence="5">OS217 / ATCC BAA-1090 / DSM 15013</strain>
    </source>
</reference>
<protein>
    <submittedName>
        <fullName evidence="4">Dipeptidyl-peptidase IV. Serine peptidase. MEROPS family S09B</fullName>
        <ecNumber evidence="4">3.4.14.5</ecNumber>
    </submittedName>
</protein>
<dbReference type="PANTHER" id="PTHR11731">
    <property type="entry name" value="PROTEASE FAMILY S9B,C DIPEPTIDYL-PEPTIDASE IV-RELATED"/>
    <property type="match status" value="1"/>
</dbReference>
<feature type="domain" description="Peptidase S9 prolyl oligopeptidase catalytic" evidence="2">
    <location>
        <begin position="579"/>
        <end position="774"/>
    </location>
</feature>
<evidence type="ECO:0000259" key="2">
    <source>
        <dbReference type="Pfam" id="PF00326"/>
    </source>
</evidence>
<evidence type="ECO:0000256" key="1">
    <source>
        <dbReference type="SAM" id="SignalP"/>
    </source>
</evidence>
<feature type="domain" description="Dipeptidylpeptidase IV N-terminal" evidence="3">
    <location>
        <begin position="163"/>
        <end position="488"/>
    </location>
</feature>
<dbReference type="ESTHER" id="shedo-q12jw3">
    <property type="family name" value="DPP4N_Peptidase_S9"/>
</dbReference>
<feature type="chain" id="PRO_5004181595" evidence="1">
    <location>
        <begin position="30"/>
        <end position="775"/>
    </location>
</feature>
<dbReference type="InterPro" id="IPR002469">
    <property type="entry name" value="Peptidase_S9B_N"/>
</dbReference>
<dbReference type="Gene3D" id="3.40.50.1820">
    <property type="entry name" value="alpha/beta hydrolase"/>
    <property type="match status" value="1"/>
</dbReference>
<proteinExistence type="predicted"/>
<dbReference type="SUPFAM" id="SSF53474">
    <property type="entry name" value="alpha/beta-Hydrolases"/>
    <property type="match status" value="1"/>
</dbReference>
<gene>
    <name evidence="4" type="ordered locus">Sden_2985</name>
</gene>
<dbReference type="AlphaFoldDB" id="Q12JW3"/>
<accession>Q12JW3</accession>
<evidence type="ECO:0000313" key="5">
    <source>
        <dbReference type="Proteomes" id="UP000001982"/>
    </source>
</evidence>
<dbReference type="Pfam" id="PF00930">
    <property type="entry name" value="DPPIV_N"/>
    <property type="match status" value="1"/>
</dbReference>
<dbReference type="EC" id="3.4.14.5" evidence="4"/>
<dbReference type="Proteomes" id="UP000001982">
    <property type="component" value="Chromosome"/>
</dbReference>
<dbReference type="InterPro" id="IPR050278">
    <property type="entry name" value="Serine_Prot_S9B/DPPIV"/>
</dbReference>
<dbReference type="KEGG" id="sdn:Sden_2985"/>
<dbReference type="SUPFAM" id="SSF82171">
    <property type="entry name" value="DPP6 N-terminal domain-like"/>
    <property type="match status" value="1"/>
</dbReference>
<name>Q12JW3_SHEDO</name>
<evidence type="ECO:0000259" key="3">
    <source>
        <dbReference type="Pfam" id="PF00930"/>
    </source>
</evidence>
<sequence>MKLRWKPKALTWVLPVLVCANMSMMAANASELVAMTNSKGVAMTQTNQVVAQAKSLKGEQTPLTIERIFASPALEGASPTGLSLSPDGTLVTYLVSRANNQDFYDLWQMDIESGKRSLLLDADKLAGGELSDEEKARRERQRVYGQGIMEYFWADDSQSILIPSAGQLYLFNLAKKSVSKLETGEGFATDARLSPKGNFVSFVREQNLWVLDLRSHKLHALTTDGQGPIKNAMAEFVAQEEMDRMTGYWWAPDETAIAFTRIDESGVELVTRNEIYADGIKLTEQRYPAAGKSNVTIELGVVNLTDKQIKWIDLGAEKDMYLPRVDWLPDSKHVSFQWQSRDQQRLALRVAAIDSLTVSTLITEKSPAWVNLNEDLHFLKQQAAFIWGSERDGFNHLYLFDLKGKLIRQLTQGDWVVDGLEFVDEASGWVYFSGRKDKVVERHLYRVKLSEGAKSIEKLSQEPGSHFSVFAANKSVYLDSFSSLVQPPQVSLHDGAGKLLAWVEENAIDARHPLYPFAGLWQVPEFGELKADDGQALHYRLFKPVPFDAQKKYPVVVRVYGGPHAQMVVNSWKDADYFTQYLLQQGFAVFQLDNRGSAFRGTKFEHVIYKNMGDAEVRDQKVGVDYLRSLPFIDGEKVAIYGHSYGGYMALMSQFKAPDYFKAAISGAPVSDWRLYDTHYTERYMGHPESNPAGYEASSVFPYVKQYQSGLMMYHGMADDNVLFENSTRVYKALQDEAKLFQMMDYPGSKHSMRGEKVRVHLYKSLANFLERELE</sequence>
<organism evidence="4 5">
    <name type="scientific">Shewanella denitrificans (strain OS217 / ATCC BAA-1090 / DSM 15013)</name>
    <dbReference type="NCBI Taxonomy" id="318161"/>
    <lineage>
        <taxon>Bacteria</taxon>
        <taxon>Pseudomonadati</taxon>
        <taxon>Pseudomonadota</taxon>
        <taxon>Gammaproteobacteria</taxon>
        <taxon>Alteromonadales</taxon>
        <taxon>Shewanellaceae</taxon>
        <taxon>Shewanella</taxon>
    </lineage>
</organism>
<dbReference type="InterPro" id="IPR001375">
    <property type="entry name" value="Peptidase_S9_cat"/>
</dbReference>
<dbReference type="GO" id="GO:0006508">
    <property type="term" value="P:proteolysis"/>
    <property type="evidence" value="ECO:0007669"/>
    <property type="project" value="InterPro"/>
</dbReference>
<dbReference type="Pfam" id="PF00326">
    <property type="entry name" value="Peptidase_S9"/>
    <property type="match status" value="1"/>
</dbReference>
<keyword evidence="5" id="KW-1185">Reference proteome</keyword>